<organism evidence="1 2">
    <name type="scientific">Acropora cervicornis</name>
    <name type="common">Staghorn coral</name>
    <dbReference type="NCBI Taxonomy" id="6130"/>
    <lineage>
        <taxon>Eukaryota</taxon>
        <taxon>Metazoa</taxon>
        <taxon>Cnidaria</taxon>
        <taxon>Anthozoa</taxon>
        <taxon>Hexacorallia</taxon>
        <taxon>Scleractinia</taxon>
        <taxon>Astrocoeniina</taxon>
        <taxon>Acroporidae</taxon>
        <taxon>Acropora</taxon>
    </lineage>
</organism>
<evidence type="ECO:0000313" key="2">
    <source>
        <dbReference type="Proteomes" id="UP001249851"/>
    </source>
</evidence>
<proteinExistence type="predicted"/>
<dbReference type="InterPro" id="IPR008042">
    <property type="entry name" value="Retrotrans_Pao"/>
</dbReference>
<name>A0AAD9PUC6_ACRCE</name>
<dbReference type="Pfam" id="PF05380">
    <property type="entry name" value="Peptidase_A17"/>
    <property type="match status" value="1"/>
</dbReference>
<dbReference type="EMBL" id="JARQWQ010000128">
    <property type="protein sequence ID" value="KAK2549269.1"/>
    <property type="molecule type" value="Genomic_DNA"/>
</dbReference>
<accession>A0AAD9PUC6</accession>
<keyword evidence="2" id="KW-1185">Reference proteome</keyword>
<gene>
    <name evidence="1" type="ORF">P5673_030245</name>
</gene>
<dbReference type="PANTHER" id="PTHR47331">
    <property type="entry name" value="PHD-TYPE DOMAIN-CONTAINING PROTEIN"/>
    <property type="match status" value="1"/>
</dbReference>
<evidence type="ECO:0000313" key="1">
    <source>
        <dbReference type="EMBL" id="KAK2549269.1"/>
    </source>
</evidence>
<dbReference type="AlphaFoldDB" id="A0AAD9PUC6"/>
<dbReference type="PANTHER" id="PTHR47331:SF1">
    <property type="entry name" value="GAG-LIKE PROTEIN"/>
    <property type="match status" value="1"/>
</dbReference>
<comment type="caution">
    <text evidence="1">The sequence shown here is derived from an EMBL/GenBank/DDBJ whole genome shotgun (WGS) entry which is preliminary data.</text>
</comment>
<protein>
    <submittedName>
        <fullName evidence="1">Uncharacterized protein</fullName>
    </submittedName>
</protein>
<sequence length="348" mass="39606">MAKSRLAPLKAITIPRLELSAAVLAVRLDRMIRQEIRLPIKSLTFWTDSTCVLRYIRNKEKRFQTFVANRVTRSLEQSQEAQWRYIDTTSNPADEASRGMSVDSLINNLRWTRTRGPRFLRLPHESWPSQPLDLDPIPQNNPEVKTESNVCLTEVTEQENPLLKIFQRYSSWRQLKKIIAWILCYKANLLQFVSGRRKGQELDDAEAAIVTCVQEQCFREDLKFLKHISKVDGRTAVIPRSSNIYKLDPMLIDGVICVGGKPVAVRFRTKKGASLPPSSVPIKPLCIKELDDAEAAIVTCVQEQCFREDLKFLKHSSKVEGRTAVIPRSSNIYKLDPMLIDGVICVGG</sequence>
<dbReference type="Proteomes" id="UP001249851">
    <property type="component" value="Unassembled WGS sequence"/>
</dbReference>
<reference evidence="1" key="1">
    <citation type="journal article" date="2023" name="G3 (Bethesda)">
        <title>Whole genome assembly and annotation of the endangered Caribbean coral Acropora cervicornis.</title>
        <authorList>
            <person name="Selwyn J.D."/>
            <person name="Vollmer S.V."/>
        </authorList>
    </citation>
    <scope>NUCLEOTIDE SEQUENCE</scope>
    <source>
        <strain evidence="1">K2</strain>
    </source>
</reference>
<reference evidence="1" key="2">
    <citation type="journal article" date="2023" name="Science">
        <title>Genomic signatures of disease resistance in endangered staghorn corals.</title>
        <authorList>
            <person name="Vollmer S.V."/>
            <person name="Selwyn J.D."/>
            <person name="Despard B.A."/>
            <person name="Roesel C.L."/>
        </authorList>
    </citation>
    <scope>NUCLEOTIDE SEQUENCE</scope>
    <source>
        <strain evidence="1">K2</strain>
    </source>
</reference>